<name>A0ABR2DJC6_9ROSI</name>
<proteinExistence type="predicted"/>
<evidence type="ECO:0000313" key="1">
    <source>
        <dbReference type="EMBL" id="KAK8541532.1"/>
    </source>
</evidence>
<dbReference type="EMBL" id="JBBPBM010000024">
    <property type="protein sequence ID" value="KAK8541532.1"/>
    <property type="molecule type" value="Genomic_DNA"/>
</dbReference>
<comment type="caution">
    <text evidence="1">The sequence shown here is derived from an EMBL/GenBank/DDBJ whole genome shotgun (WGS) entry which is preliminary data.</text>
</comment>
<evidence type="ECO:0000313" key="2">
    <source>
        <dbReference type="Proteomes" id="UP001472677"/>
    </source>
</evidence>
<organism evidence="1 2">
    <name type="scientific">Hibiscus sabdariffa</name>
    <name type="common">roselle</name>
    <dbReference type="NCBI Taxonomy" id="183260"/>
    <lineage>
        <taxon>Eukaryota</taxon>
        <taxon>Viridiplantae</taxon>
        <taxon>Streptophyta</taxon>
        <taxon>Embryophyta</taxon>
        <taxon>Tracheophyta</taxon>
        <taxon>Spermatophyta</taxon>
        <taxon>Magnoliopsida</taxon>
        <taxon>eudicotyledons</taxon>
        <taxon>Gunneridae</taxon>
        <taxon>Pentapetalae</taxon>
        <taxon>rosids</taxon>
        <taxon>malvids</taxon>
        <taxon>Malvales</taxon>
        <taxon>Malvaceae</taxon>
        <taxon>Malvoideae</taxon>
        <taxon>Hibiscus</taxon>
    </lineage>
</organism>
<keyword evidence="2" id="KW-1185">Reference proteome</keyword>
<dbReference type="Proteomes" id="UP001472677">
    <property type="component" value="Unassembled WGS sequence"/>
</dbReference>
<protein>
    <submittedName>
        <fullName evidence="1">Uncharacterized protein</fullName>
    </submittedName>
</protein>
<sequence>MAGSSKNEEHWNVCRHVEHWNVPKMALDVCVGLIAYDGYEFDYLMVMNVIKCCEDERLGELDVGIELRSKAYFIRGGRR</sequence>
<accession>A0ABR2DJC6</accession>
<reference evidence="1 2" key="1">
    <citation type="journal article" date="2024" name="G3 (Bethesda)">
        <title>Genome assembly of Hibiscus sabdariffa L. provides insights into metabolisms of medicinal natural products.</title>
        <authorList>
            <person name="Kim T."/>
        </authorList>
    </citation>
    <scope>NUCLEOTIDE SEQUENCE [LARGE SCALE GENOMIC DNA]</scope>
    <source>
        <strain evidence="1">TK-2024</strain>
        <tissue evidence="1">Old leaves</tissue>
    </source>
</reference>
<gene>
    <name evidence="1" type="ORF">V6N12_014163</name>
</gene>